<evidence type="ECO:0000256" key="2">
    <source>
        <dbReference type="ARBA" id="ARBA00007647"/>
    </source>
</evidence>
<dbReference type="OrthoDB" id="5855743at2759"/>
<dbReference type="Pfam" id="PF01697">
    <property type="entry name" value="Glyco_transf_92"/>
    <property type="match status" value="1"/>
</dbReference>
<sequence>MTAATAANAIMTIMREFPTGTKTTEVDSERERELVYVGSNLARTIMGSREIYEEIPALGLLQKKDHEETRAIIGPEELDSPEKFNRIPKTANHIFRLSVVLLCILCGLAWYQRTINMWALKNIGDTFLTKDIVSHATVQRIHRGKRASSDICSWAGHIAECELEVHTFKEFRIGTTPDVEDAMIVTLEQPLREPRHDLVVCMAPMYIYTDWETLLVGIETWLALGATKIIVPVQSASTSSYKILREYEKRGAV</sequence>
<keyword evidence="3 8" id="KW-0328">Glycosyltransferase</keyword>
<dbReference type="GO" id="GO:0016020">
    <property type="term" value="C:membrane"/>
    <property type="evidence" value="ECO:0007669"/>
    <property type="project" value="UniProtKB-SubCell"/>
</dbReference>
<evidence type="ECO:0000313" key="9">
    <source>
        <dbReference type="EMBL" id="PIO62724.1"/>
    </source>
</evidence>
<evidence type="ECO:0000256" key="6">
    <source>
        <dbReference type="ARBA" id="ARBA00022989"/>
    </source>
</evidence>
<dbReference type="InterPro" id="IPR008166">
    <property type="entry name" value="Glyco_transf_92"/>
</dbReference>
<evidence type="ECO:0000256" key="7">
    <source>
        <dbReference type="ARBA" id="ARBA00023136"/>
    </source>
</evidence>
<dbReference type="GO" id="GO:0016757">
    <property type="term" value="F:glycosyltransferase activity"/>
    <property type="evidence" value="ECO:0007669"/>
    <property type="project" value="UniProtKB-UniRule"/>
</dbReference>
<proteinExistence type="inferred from homology"/>
<accession>A0A2G9TXM5</accession>
<dbReference type="AlphaFoldDB" id="A0A2G9TXM5"/>
<dbReference type="PANTHER" id="PTHR21645:SF22">
    <property type="entry name" value="GLYCOSYLTRANSFERASE FAMILY 92 PROTEIN"/>
    <property type="match status" value="1"/>
</dbReference>
<evidence type="ECO:0000256" key="1">
    <source>
        <dbReference type="ARBA" id="ARBA00004167"/>
    </source>
</evidence>
<keyword evidence="7 8" id="KW-0472">Membrane</keyword>
<dbReference type="PANTHER" id="PTHR21645">
    <property type="entry name" value="GLYCOSYLTRANSFERASE FAMILY 92 PROTEIN"/>
    <property type="match status" value="1"/>
</dbReference>
<evidence type="ECO:0000256" key="4">
    <source>
        <dbReference type="ARBA" id="ARBA00022679"/>
    </source>
</evidence>
<comment type="similarity">
    <text evidence="2 8">Belongs to the glycosyltransferase 92 family.</text>
</comment>
<dbReference type="Proteomes" id="UP000230423">
    <property type="component" value="Unassembled WGS sequence"/>
</dbReference>
<protein>
    <recommendedName>
        <fullName evidence="8">Glycosyltransferase family 92 protein</fullName>
        <ecNumber evidence="8">2.4.1.-</ecNumber>
    </recommendedName>
</protein>
<gene>
    <name evidence="9" type="ORF">TELCIR_15704</name>
</gene>
<evidence type="ECO:0000256" key="8">
    <source>
        <dbReference type="RuleBase" id="RU366017"/>
    </source>
</evidence>
<dbReference type="EC" id="2.4.1.-" evidence="8"/>
<dbReference type="InterPro" id="IPR052012">
    <property type="entry name" value="GTase_92"/>
</dbReference>
<dbReference type="EMBL" id="KZ351748">
    <property type="protein sequence ID" value="PIO62724.1"/>
    <property type="molecule type" value="Genomic_DNA"/>
</dbReference>
<evidence type="ECO:0000256" key="3">
    <source>
        <dbReference type="ARBA" id="ARBA00022676"/>
    </source>
</evidence>
<feature type="transmembrane region" description="Helical" evidence="8">
    <location>
        <begin position="93"/>
        <end position="111"/>
    </location>
</feature>
<keyword evidence="5 8" id="KW-0812">Transmembrane</keyword>
<comment type="subcellular location">
    <subcellularLocation>
        <location evidence="1">Membrane</location>
        <topology evidence="1">Single-pass membrane protein</topology>
    </subcellularLocation>
</comment>
<keyword evidence="6 8" id="KW-1133">Transmembrane helix</keyword>
<reference evidence="9 10" key="1">
    <citation type="submission" date="2015-09" db="EMBL/GenBank/DDBJ databases">
        <title>Draft genome of the parasitic nematode Teladorsagia circumcincta isolate WARC Sus (inbred).</title>
        <authorList>
            <person name="Mitreva M."/>
        </authorList>
    </citation>
    <scope>NUCLEOTIDE SEQUENCE [LARGE SCALE GENOMIC DNA]</scope>
    <source>
        <strain evidence="9 10">S</strain>
    </source>
</reference>
<name>A0A2G9TXM5_TELCI</name>
<evidence type="ECO:0000313" key="10">
    <source>
        <dbReference type="Proteomes" id="UP000230423"/>
    </source>
</evidence>
<keyword evidence="10" id="KW-1185">Reference proteome</keyword>
<organism evidence="9 10">
    <name type="scientific">Teladorsagia circumcincta</name>
    <name type="common">Brown stomach worm</name>
    <name type="synonym">Ostertagia circumcincta</name>
    <dbReference type="NCBI Taxonomy" id="45464"/>
    <lineage>
        <taxon>Eukaryota</taxon>
        <taxon>Metazoa</taxon>
        <taxon>Ecdysozoa</taxon>
        <taxon>Nematoda</taxon>
        <taxon>Chromadorea</taxon>
        <taxon>Rhabditida</taxon>
        <taxon>Rhabditina</taxon>
        <taxon>Rhabditomorpha</taxon>
        <taxon>Strongyloidea</taxon>
        <taxon>Trichostrongylidae</taxon>
        <taxon>Teladorsagia</taxon>
    </lineage>
</organism>
<keyword evidence="4 8" id="KW-0808">Transferase</keyword>
<evidence type="ECO:0000256" key="5">
    <source>
        <dbReference type="ARBA" id="ARBA00022692"/>
    </source>
</evidence>